<name>A0AAT9GF04_9RICK</name>
<gene>
    <name evidence="1" type="ORF">DMENIID0003_13850</name>
</gene>
<reference evidence="1" key="1">
    <citation type="submission" date="2024-01" db="EMBL/GenBank/DDBJ databases">
        <title>Sequencing the genomes of a sandfly, Sergentomyia squamirostris, and its two endosymbionts.</title>
        <authorList>
            <person name="Itokawa K."/>
            <person name="Sanjoba C."/>
        </authorList>
    </citation>
    <scope>NUCLEOTIDE SEQUENCE</scope>
    <source>
        <strain evidence="1">WSSQ</strain>
    </source>
</reference>
<evidence type="ECO:0000313" key="1">
    <source>
        <dbReference type="EMBL" id="BFD48311.1"/>
    </source>
</evidence>
<proteinExistence type="predicted"/>
<sequence>MSEPIIGREKEIAILQDKLLSQSAEFIAVYGRRRVNVVLSAFYQHNIEVM</sequence>
<organism evidence="1">
    <name type="scientific">Wolbachia endosymbiont of Sergentomyia squamirostris</name>
    <dbReference type="NCBI Taxonomy" id="3113640"/>
    <lineage>
        <taxon>Bacteria</taxon>
        <taxon>Pseudomonadati</taxon>
        <taxon>Pseudomonadota</taxon>
        <taxon>Alphaproteobacteria</taxon>
        <taxon>Rickettsiales</taxon>
        <taxon>Anaplasmataceae</taxon>
        <taxon>Wolbachieae</taxon>
        <taxon>Wolbachia</taxon>
    </lineage>
</organism>
<protein>
    <submittedName>
        <fullName evidence="1">Uncharacterized protein</fullName>
    </submittedName>
</protein>
<accession>A0AAT9GF04</accession>
<dbReference type="EMBL" id="AP029172">
    <property type="protein sequence ID" value="BFD48311.1"/>
    <property type="molecule type" value="Genomic_DNA"/>
</dbReference>
<dbReference type="AlphaFoldDB" id="A0AAT9GF04"/>